<dbReference type="InterPro" id="IPR029069">
    <property type="entry name" value="HotDog_dom_sf"/>
</dbReference>
<dbReference type="AlphaFoldDB" id="A0A371RLD3"/>
<comment type="similarity">
    <text evidence="1">Belongs to the 4-hydroxybenzoyl-CoA thioesterase family.</text>
</comment>
<evidence type="ECO:0000256" key="2">
    <source>
        <dbReference type="ARBA" id="ARBA00022801"/>
    </source>
</evidence>
<comment type="caution">
    <text evidence="3">The sequence shown here is derived from an EMBL/GenBank/DDBJ whole genome shotgun (WGS) entry which is preliminary data.</text>
</comment>
<dbReference type="Proteomes" id="UP000264589">
    <property type="component" value="Unassembled WGS sequence"/>
</dbReference>
<accession>A0A371RLD3</accession>
<dbReference type="CDD" id="cd00586">
    <property type="entry name" value="4HBT"/>
    <property type="match status" value="1"/>
</dbReference>
<dbReference type="Pfam" id="PF13279">
    <property type="entry name" value="4HBT_2"/>
    <property type="match status" value="1"/>
</dbReference>
<organism evidence="3 4">
    <name type="scientific">Parvularcula marina</name>
    <dbReference type="NCBI Taxonomy" id="2292771"/>
    <lineage>
        <taxon>Bacteria</taxon>
        <taxon>Pseudomonadati</taxon>
        <taxon>Pseudomonadota</taxon>
        <taxon>Alphaproteobacteria</taxon>
        <taxon>Parvularculales</taxon>
        <taxon>Parvularculaceae</taxon>
        <taxon>Parvularcula</taxon>
    </lineage>
</organism>
<dbReference type="OrthoDB" id="9799036at2"/>
<dbReference type="PANTHER" id="PTHR31793">
    <property type="entry name" value="4-HYDROXYBENZOYL-COA THIOESTERASE FAMILY MEMBER"/>
    <property type="match status" value="1"/>
</dbReference>
<dbReference type="SUPFAM" id="SSF54637">
    <property type="entry name" value="Thioesterase/thiol ester dehydrase-isomerase"/>
    <property type="match status" value="1"/>
</dbReference>
<dbReference type="Gene3D" id="3.10.129.10">
    <property type="entry name" value="Hotdog Thioesterase"/>
    <property type="match status" value="1"/>
</dbReference>
<protein>
    <submittedName>
        <fullName evidence="3">Acyl-CoA thioesterase</fullName>
    </submittedName>
</protein>
<keyword evidence="2" id="KW-0378">Hydrolase</keyword>
<keyword evidence="4" id="KW-1185">Reference proteome</keyword>
<sequence length="148" mass="16636">MSVENGADIRREDFGYRLQIPTRWEDCDAYGHVNNVVYYSWFDTAVTRMLYERGVISLHESPAIGLCVESHCTYYKPVEFPQEIEARVRVGRAGSKSLRYEIALFLEGEDSPAASGYFVHVFVDRHTRRSTPLSGAARGAIADLVVAG</sequence>
<evidence type="ECO:0000313" key="4">
    <source>
        <dbReference type="Proteomes" id="UP000264589"/>
    </source>
</evidence>
<proteinExistence type="inferred from homology"/>
<name>A0A371RLD3_9PROT</name>
<dbReference type="GO" id="GO:0047617">
    <property type="term" value="F:fatty acyl-CoA hydrolase activity"/>
    <property type="evidence" value="ECO:0007669"/>
    <property type="project" value="TreeGrafter"/>
</dbReference>
<evidence type="ECO:0000256" key="1">
    <source>
        <dbReference type="ARBA" id="ARBA00005953"/>
    </source>
</evidence>
<gene>
    <name evidence="3" type="ORF">DX908_13960</name>
</gene>
<dbReference type="EMBL" id="QUQO01000001">
    <property type="protein sequence ID" value="RFB06275.1"/>
    <property type="molecule type" value="Genomic_DNA"/>
</dbReference>
<dbReference type="InterPro" id="IPR050563">
    <property type="entry name" value="4-hydroxybenzoyl-CoA_TE"/>
</dbReference>
<evidence type="ECO:0000313" key="3">
    <source>
        <dbReference type="EMBL" id="RFB06275.1"/>
    </source>
</evidence>
<dbReference type="RefSeq" id="WP_116392910.1">
    <property type="nucleotide sequence ID" value="NZ_QUQO01000001.1"/>
</dbReference>
<reference evidence="3 4" key="1">
    <citation type="submission" date="2018-08" db="EMBL/GenBank/DDBJ databases">
        <title>Parvularcula sp. SM1705, isolated from surface water of the South Sea China.</title>
        <authorList>
            <person name="Sun L."/>
        </authorList>
    </citation>
    <scope>NUCLEOTIDE SEQUENCE [LARGE SCALE GENOMIC DNA]</scope>
    <source>
        <strain evidence="3 4">SM1705</strain>
    </source>
</reference>
<dbReference type="InParanoid" id="A0A371RLD3"/>
<dbReference type="PANTHER" id="PTHR31793:SF27">
    <property type="entry name" value="NOVEL THIOESTERASE SUPERFAMILY DOMAIN AND SAPOSIN A-TYPE DOMAIN CONTAINING PROTEIN (0610012H03RIK)"/>
    <property type="match status" value="1"/>
</dbReference>